<sequence length="72" mass="8081">MRCKHLLNCTKRPHHKRQRQAAGPFTQDAASSGTAMRPPPLRAAEAPRTAEVAPAPRSWDRHYLKSHIDSTL</sequence>
<proteinExistence type="predicted"/>
<evidence type="ECO:0000256" key="1">
    <source>
        <dbReference type="SAM" id="MobiDB-lite"/>
    </source>
</evidence>
<accession>A0ABR3NAJ1</accession>
<feature type="compositionally biased region" description="Basic and acidic residues" evidence="1">
    <location>
        <begin position="58"/>
        <end position="72"/>
    </location>
</feature>
<evidence type="ECO:0000313" key="3">
    <source>
        <dbReference type="Proteomes" id="UP001558613"/>
    </source>
</evidence>
<feature type="region of interest" description="Disordered" evidence="1">
    <location>
        <begin position="1"/>
        <end position="72"/>
    </location>
</feature>
<protein>
    <submittedName>
        <fullName evidence="2">Uncharacterized protein</fullName>
    </submittedName>
</protein>
<dbReference type="Proteomes" id="UP001558613">
    <property type="component" value="Unassembled WGS sequence"/>
</dbReference>
<evidence type="ECO:0000313" key="2">
    <source>
        <dbReference type="EMBL" id="KAL1273963.1"/>
    </source>
</evidence>
<keyword evidence="3" id="KW-1185">Reference proteome</keyword>
<name>A0ABR3NAJ1_9TELE</name>
<reference evidence="2 3" key="1">
    <citation type="submission" date="2023-09" db="EMBL/GenBank/DDBJ databases">
        <authorList>
            <person name="Wang M."/>
        </authorList>
    </citation>
    <scope>NUCLEOTIDE SEQUENCE [LARGE SCALE GENOMIC DNA]</scope>
    <source>
        <strain evidence="2">GT-2023</strain>
        <tissue evidence="2">Liver</tissue>
    </source>
</reference>
<feature type="compositionally biased region" description="Basic residues" evidence="1">
    <location>
        <begin position="1"/>
        <end position="19"/>
    </location>
</feature>
<gene>
    <name evidence="2" type="ORF">QQF64_026777</name>
</gene>
<organism evidence="2 3">
    <name type="scientific">Cirrhinus molitorella</name>
    <name type="common">mud carp</name>
    <dbReference type="NCBI Taxonomy" id="172907"/>
    <lineage>
        <taxon>Eukaryota</taxon>
        <taxon>Metazoa</taxon>
        <taxon>Chordata</taxon>
        <taxon>Craniata</taxon>
        <taxon>Vertebrata</taxon>
        <taxon>Euteleostomi</taxon>
        <taxon>Actinopterygii</taxon>
        <taxon>Neopterygii</taxon>
        <taxon>Teleostei</taxon>
        <taxon>Ostariophysi</taxon>
        <taxon>Cypriniformes</taxon>
        <taxon>Cyprinidae</taxon>
        <taxon>Labeoninae</taxon>
        <taxon>Labeonini</taxon>
        <taxon>Cirrhinus</taxon>
    </lineage>
</organism>
<comment type="caution">
    <text evidence="2">The sequence shown here is derived from an EMBL/GenBank/DDBJ whole genome shotgun (WGS) entry which is preliminary data.</text>
</comment>
<dbReference type="EMBL" id="JAYMGO010000005">
    <property type="protein sequence ID" value="KAL1273963.1"/>
    <property type="molecule type" value="Genomic_DNA"/>
</dbReference>